<evidence type="ECO:0000313" key="2">
    <source>
        <dbReference type="EMBL" id="KAG5520414.1"/>
    </source>
</evidence>
<accession>A0AAV6I120</accession>
<organism evidence="2 3">
    <name type="scientific">Rhododendron griersonianum</name>
    <dbReference type="NCBI Taxonomy" id="479676"/>
    <lineage>
        <taxon>Eukaryota</taxon>
        <taxon>Viridiplantae</taxon>
        <taxon>Streptophyta</taxon>
        <taxon>Embryophyta</taxon>
        <taxon>Tracheophyta</taxon>
        <taxon>Spermatophyta</taxon>
        <taxon>Magnoliopsida</taxon>
        <taxon>eudicotyledons</taxon>
        <taxon>Gunneridae</taxon>
        <taxon>Pentapetalae</taxon>
        <taxon>asterids</taxon>
        <taxon>Ericales</taxon>
        <taxon>Ericaceae</taxon>
        <taxon>Ericoideae</taxon>
        <taxon>Rhodoreae</taxon>
        <taxon>Rhododendron</taxon>
    </lineage>
</organism>
<gene>
    <name evidence="2" type="ORF">RHGRI_033110</name>
</gene>
<reference evidence="2" key="1">
    <citation type="submission" date="2020-08" db="EMBL/GenBank/DDBJ databases">
        <title>Plant Genome Project.</title>
        <authorList>
            <person name="Zhang R.-G."/>
        </authorList>
    </citation>
    <scope>NUCLEOTIDE SEQUENCE</scope>
    <source>
        <strain evidence="2">WSP0</strain>
        <tissue evidence="2">Leaf</tissue>
    </source>
</reference>
<dbReference type="Proteomes" id="UP000823749">
    <property type="component" value="Chromosome 12"/>
</dbReference>
<feature type="region of interest" description="Disordered" evidence="1">
    <location>
        <begin position="310"/>
        <end position="330"/>
    </location>
</feature>
<dbReference type="EMBL" id="JACTNZ010000012">
    <property type="protein sequence ID" value="KAG5520414.1"/>
    <property type="molecule type" value="Genomic_DNA"/>
</dbReference>
<protein>
    <submittedName>
        <fullName evidence="2">Uncharacterized protein</fullName>
    </submittedName>
</protein>
<keyword evidence="3" id="KW-1185">Reference proteome</keyword>
<evidence type="ECO:0000313" key="3">
    <source>
        <dbReference type="Proteomes" id="UP000823749"/>
    </source>
</evidence>
<evidence type="ECO:0000256" key="1">
    <source>
        <dbReference type="SAM" id="MobiDB-lite"/>
    </source>
</evidence>
<sequence>MSNIMGLSRPYVYGNFVPLHFTKNGEVLIAVNRNKLFVYNPNKMPQREILISSGRYEIHVASYAESLASPAAYGHKEDWVEEGKDALELAYDRWGWSSCFDSYGGDWEWLYIGADDEDNNWVRNVFWKKEENQEKFKRSSGLCYDSSADDYKAVIAYRGKGKHYNALPSIRANVCCNLYDFPVQRQLGSAKYRDVPVTKCLEEICRSSDIQSHAYTLAAKALRAQDEHHRLAGLGVSHPTPTQDVTCQEEVHYSYEEPEAATPAQPAGKHDVNVVEDVDEIQAVEGQVEEGLAEKSQVKEESHVDRIIDMEDGGQLGGSGAYTLYRGGNQ</sequence>
<comment type="caution">
    <text evidence="2">The sequence shown here is derived from an EMBL/GenBank/DDBJ whole genome shotgun (WGS) entry which is preliminary data.</text>
</comment>
<dbReference type="AlphaFoldDB" id="A0AAV6I120"/>
<proteinExistence type="predicted"/>
<name>A0AAV6I120_9ERIC</name>